<dbReference type="InterPro" id="IPR000276">
    <property type="entry name" value="GPCR_Rhodpsn"/>
</dbReference>
<evidence type="ECO:0000313" key="11">
    <source>
        <dbReference type="Proteomes" id="UP000663844"/>
    </source>
</evidence>
<dbReference type="AlphaFoldDB" id="A0A819K434"/>
<dbReference type="PANTHER" id="PTHR24243:SF230">
    <property type="entry name" value="G-PROTEIN COUPLED RECEPTORS FAMILY 1 PROFILE DOMAIN-CONTAINING PROTEIN"/>
    <property type="match status" value="1"/>
</dbReference>
<feature type="transmembrane region" description="Helical" evidence="8">
    <location>
        <begin position="229"/>
        <end position="249"/>
    </location>
</feature>
<gene>
    <name evidence="10" type="ORF">OXD698_LOCUS26047</name>
</gene>
<keyword evidence="7" id="KW-0807">Transducer</keyword>
<comment type="caution">
    <text evidence="10">The sequence shown here is derived from an EMBL/GenBank/DDBJ whole genome shotgun (WGS) entry which is preliminary data.</text>
</comment>
<dbReference type="SUPFAM" id="SSF81321">
    <property type="entry name" value="Family A G protein-coupled receptor-like"/>
    <property type="match status" value="1"/>
</dbReference>
<feature type="transmembrane region" description="Helical" evidence="8">
    <location>
        <begin position="50"/>
        <end position="71"/>
    </location>
</feature>
<evidence type="ECO:0000256" key="6">
    <source>
        <dbReference type="ARBA" id="ARBA00023170"/>
    </source>
</evidence>
<evidence type="ECO:0000256" key="7">
    <source>
        <dbReference type="ARBA" id="ARBA00023224"/>
    </source>
</evidence>
<dbReference type="PANTHER" id="PTHR24243">
    <property type="entry name" value="G-PROTEIN COUPLED RECEPTOR"/>
    <property type="match status" value="1"/>
</dbReference>
<organism evidence="10 11">
    <name type="scientific">Adineta steineri</name>
    <dbReference type="NCBI Taxonomy" id="433720"/>
    <lineage>
        <taxon>Eukaryota</taxon>
        <taxon>Metazoa</taxon>
        <taxon>Spiralia</taxon>
        <taxon>Gnathifera</taxon>
        <taxon>Rotifera</taxon>
        <taxon>Eurotatoria</taxon>
        <taxon>Bdelloidea</taxon>
        <taxon>Adinetida</taxon>
        <taxon>Adinetidae</taxon>
        <taxon>Adineta</taxon>
    </lineage>
</organism>
<reference evidence="10" key="1">
    <citation type="submission" date="2021-02" db="EMBL/GenBank/DDBJ databases">
        <authorList>
            <person name="Nowell W R."/>
        </authorList>
    </citation>
    <scope>NUCLEOTIDE SEQUENCE</scope>
</reference>
<dbReference type="EMBL" id="CAJOAZ010002554">
    <property type="protein sequence ID" value="CAF3939499.1"/>
    <property type="molecule type" value="Genomic_DNA"/>
</dbReference>
<accession>A0A819K434</accession>
<dbReference type="Gene3D" id="1.20.1070.10">
    <property type="entry name" value="Rhodopsin 7-helix transmembrane proteins"/>
    <property type="match status" value="1"/>
</dbReference>
<feature type="transmembrane region" description="Helical" evidence="8">
    <location>
        <begin position="20"/>
        <end position="38"/>
    </location>
</feature>
<keyword evidence="2 8" id="KW-0812">Transmembrane</keyword>
<dbReference type="PROSITE" id="PS50262">
    <property type="entry name" value="G_PROTEIN_RECEP_F1_2"/>
    <property type="match status" value="1"/>
</dbReference>
<dbReference type="GO" id="GO:0004930">
    <property type="term" value="F:G protein-coupled receptor activity"/>
    <property type="evidence" value="ECO:0007669"/>
    <property type="project" value="UniProtKB-KW"/>
</dbReference>
<evidence type="ECO:0000256" key="1">
    <source>
        <dbReference type="ARBA" id="ARBA00004141"/>
    </source>
</evidence>
<evidence type="ECO:0000256" key="3">
    <source>
        <dbReference type="ARBA" id="ARBA00022989"/>
    </source>
</evidence>
<name>A0A819K434_9BILA</name>
<evidence type="ECO:0000256" key="4">
    <source>
        <dbReference type="ARBA" id="ARBA00023040"/>
    </source>
</evidence>
<dbReference type="GO" id="GO:0005886">
    <property type="term" value="C:plasma membrane"/>
    <property type="evidence" value="ECO:0007669"/>
    <property type="project" value="TreeGrafter"/>
</dbReference>
<evidence type="ECO:0000256" key="5">
    <source>
        <dbReference type="ARBA" id="ARBA00023136"/>
    </source>
</evidence>
<evidence type="ECO:0000313" key="10">
    <source>
        <dbReference type="EMBL" id="CAF3939499.1"/>
    </source>
</evidence>
<evidence type="ECO:0000256" key="2">
    <source>
        <dbReference type="ARBA" id="ARBA00022692"/>
    </source>
</evidence>
<feature type="transmembrane region" description="Helical" evidence="8">
    <location>
        <begin position="130"/>
        <end position="149"/>
    </location>
</feature>
<dbReference type="Proteomes" id="UP000663844">
    <property type="component" value="Unassembled WGS sequence"/>
</dbReference>
<feature type="transmembrane region" description="Helical" evidence="8">
    <location>
        <begin position="269"/>
        <end position="292"/>
    </location>
</feature>
<keyword evidence="5 8" id="KW-0472">Membrane</keyword>
<evidence type="ECO:0000256" key="8">
    <source>
        <dbReference type="SAM" id="Phobius"/>
    </source>
</evidence>
<sequence>MSAATIINAVGLQFSRFGPLVVFIFGVPGNIFNILIFTRPHLIKNPCSTYFFCASLVNLNVLFLGLIPRSLADGFGIDPVSNNLAFCRFRYFILHPSLALSSWFSILAGIDRFCISSRDVHRRQLSNLKYSRYISAITTFIGFAIYSHLLGLFVMQQLKTGPYCYALVGPYRVFYDFFYFATYSFTPPIIMVFVGLATYYNVRQTRSQIVPVVTNNGNRGQLKRRDQQLLKMTCIQFICTIILTLPVAIQKLYSTFTQNNVKGTTQVAIESFITILLRVFLYTNASTSFYIFTLSGSVYRKEFLCIIIKIIGCIFGKHSSIYRRFNGRIERSFNGNTVAINGQTVTMNETNAPVGQHRGNGIMLDVIRTEG</sequence>
<feature type="transmembrane region" description="Helical" evidence="8">
    <location>
        <begin position="91"/>
        <end position="110"/>
    </location>
</feature>
<feature type="domain" description="G-protein coupled receptors family 1 profile" evidence="9">
    <location>
        <begin position="29"/>
        <end position="292"/>
    </location>
</feature>
<dbReference type="InterPro" id="IPR017452">
    <property type="entry name" value="GPCR_Rhodpsn_7TM"/>
</dbReference>
<keyword evidence="3 8" id="KW-1133">Transmembrane helix</keyword>
<comment type="subcellular location">
    <subcellularLocation>
        <location evidence="1">Membrane</location>
        <topology evidence="1">Multi-pass membrane protein</topology>
    </subcellularLocation>
</comment>
<keyword evidence="4" id="KW-0297">G-protein coupled receptor</keyword>
<keyword evidence="6" id="KW-0675">Receptor</keyword>
<protein>
    <recommendedName>
        <fullName evidence="9">G-protein coupled receptors family 1 profile domain-containing protein</fullName>
    </recommendedName>
</protein>
<feature type="transmembrane region" description="Helical" evidence="8">
    <location>
        <begin position="177"/>
        <end position="200"/>
    </location>
</feature>
<proteinExistence type="predicted"/>
<dbReference type="Pfam" id="PF00001">
    <property type="entry name" value="7tm_1"/>
    <property type="match status" value="1"/>
</dbReference>
<evidence type="ECO:0000259" key="9">
    <source>
        <dbReference type="PROSITE" id="PS50262"/>
    </source>
</evidence>